<protein>
    <submittedName>
        <fullName evidence="3">Putative radical SAM enzyme, TIGR03279 family</fullName>
    </submittedName>
</protein>
<dbReference type="RefSeq" id="WP_090244102.1">
    <property type="nucleotide sequence ID" value="NZ_FNOU01000006.1"/>
</dbReference>
<evidence type="ECO:0000259" key="2">
    <source>
        <dbReference type="Pfam" id="PF19238"/>
    </source>
</evidence>
<evidence type="ECO:0000313" key="3">
    <source>
        <dbReference type="EMBL" id="SDX71822.1"/>
    </source>
</evidence>
<dbReference type="EMBL" id="FNOU01000006">
    <property type="protein sequence ID" value="SDX71822.1"/>
    <property type="molecule type" value="Genomic_DNA"/>
</dbReference>
<dbReference type="InterPro" id="IPR036034">
    <property type="entry name" value="PDZ_sf"/>
</dbReference>
<reference evidence="4" key="1">
    <citation type="submission" date="2016-10" db="EMBL/GenBank/DDBJ databases">
        <authorList>
            <person name="Varghese N."/>
            <person name="Submissions S."/>
        </authorList>
    </citation>
    <scope>NUCLEOTIDE SEQUENCE [LARGE SCALE GENOMIC DNA]</scope>
    <source>
        <strain evidence="4">VPI 5359</strain>
    </source>
</reference>
<feature type="domain" description="Putative radical SAM N-terminal" evidence="2">
    <location>
        <begin position="67"/>
        <end position="216"/>
    </location>
</feature>
<dbReference type="Gene3D" id="3.20.20.70">
    <property type="entry name" value="Aldolase class I"/>
    <property type="match status" value="1"/>
</dbReference>
<sequence>MNPYEIKELSPTGVLAEMGVEQGDLLLSINGRSVVDELDIRFLGGEEEILVEIQKPDGEIWELEIEKESDEPLGLHCDGGTLGIRRCRNNCVFCFIDQMPPGMRDTLYIKDDDERLSFLQGNYVTLTNLSEALKRRIVDYHIMPINISIHTTDPELRCKMLGNRFAGSILEDLAFFSEHHIQMNGQIVMCPGYNDGEALKKTLEDVMAFYPWLQSLSVVPVGLSSYREGLPALYPVDAQKAAETLDIIREAQDKMLAQYGVRFVFPSDEFFLLAGQDLPGEDYYGDFSQLENGVGMMTDFKAGLRDALAGRTPKSKGSHRFGIITGVLAKGFMEACAGAIEKVYPGADIGVLPIKNNHFGPSITVSGLVTGGDIVAQIPKENEIETYFIPENMVRYGTEDFLDDMTLGALSQALGAEVAIVPVRGDALAEAVAQRLIGG</sequence>
<dbReference type="AlphaFoldDB" id="A0A1H3DZD1"/>
<name>A0A1H3DZD1_EUBBA</name>
<proteinExistence type="predicted"/>
<dbReference type="InterPro" id="IPR013785">
    <property type="entry name" value="Aldolase_TIM"/>
</dbReference>
<dbReference type="SUPFAM" id="SSF102114">
    <property type="entry name" value="Radical SAM enzymes"/>
    <property type="match status" value="1"/>
</dbReference>
<dbReference type="Pfam" id="PF19238">
    <property type="entry name" value="Radical_SAM_2"/>
    <property type="match status" value="1"/>
</dbReference>
<organism evidence="3 4">
    <name type="scientific">Eubacterium barkeri</name>
    <name type="common">Clostridium barkeri</name>
    <dbReference type="NCBI Taxonomy" id="1528"/>
    <lineage>
        <taxon>Bacteria</taxon>
        <taxon>Bacillati</taxon>
        <taxon>Bacillota</taxon>
        <taxon>Clostridia</taxon>
        <taxon>Eubacteriales</taxon>
        <taxon>Eubacteriaceae</taxon>
        <taxon>Eubacterium</taxon>
    </lineage>
</organism>
<feature type="domain" description="DUF512" evidence="1">
    <location>
        <begin position="219"/>
        <end position="421"/>
    </location>
</feature>
<accession>A0A1H3DZD1</accession>
<dbReference type="STRING" id="1528.SAMN04488579_10634"/>
<dbReference type="OrthoDB" id="9774724at2"/>
<evidence type="ECO:0000259" key="1">
    <source>
        <dbReference type="Pfam" id="PF04459"/>
    </source>
</evidence>
<dbReference type="SUPFAM" id="SSF50156">
    <property type="entry name" value="PDZ domain-like"/>
    <property type="match status" value="1"/>
</dbReference>
<gene>
    <name evidence="3" type="ORF">SAMN04488579_10634</name>
</gene>
<keyword evidence="4" id="KW-1185">Reference proteome</keyword>
<dbReference type="InterPro" id="IPR007549">
    <property type="entry name" value="DUF512"/>
</dbReference>
<dbReference type="InterPro" id="IPR045375">
    <property type="entry name" value="Put_radical_SAM-like_N"/>
</dbReference>
<dbReference type="Proteomes" id="UP000199652">
    <property type="component" value="Unassembled WGS sequence"/>
</dbReference>
<dbReference type="InterPro" id="IPR058240">
    <property type="entry name" value="rSAM_sf"/>
</dbReference>
<evidence type="ECO:0000313" key="4">
    <source>
        <dbReference type="Proteomes" id="UP000199652"/>
    </source>
</evidence>
<dbReference type="Pfam" id="PF04459">
    <property type="entry name" value="DUF512"/>
    <property type="match status" value="1"/>
</dbReference>